<organism evidence="11 13">
    <name type="scientific">Saliniramus fredricksonii</name>
    <dbReference type="NCBI Taxonomy" id="1653334"/>
    <lineage>
        <taxon>Bacteria</taxon>
        <taxon>Pseudomonadati</taxon>
        <taxon>Pseudomonadota</taxon>
        <taxon>Alphaproteobacteria</taxon>
        <taxon>Hyphomicrobiales</taxon>
        <taxon>Salinarimonadaceae</taxon>
        <taxon>Saliniramus</taxon>
    </lineage>
</organism>
<dbReference type="GO" id="GO:0071555">
    <property type="term" value="P:cell wall organization"/>
    <property type="evidence" value="ECO:0007669"/>
    <property type="project" value="UniProtKB-UniRule"/>
</dbReference>
<dbReference type="PANTHER" id="PTHR36699:SF1">
    <property type="entry name" value="L,D-TRANSPEPTIDASE YAFK-RELATED"/>
    <property type="match status" value="1"/>
</dbReference>
<dbReference type="PANTHER" id="PTHR36699">
    <property type="entry name" value="LD-TRANSPEPTIDASE"/>
    <property type="match status" value="1"/>
</dbReference>
<dbReference type="InterPro" id="IPR005490">
    <property type="entry name" value="LD_TPept_cat_dom"/>
</dbReference>
<proteinExistence type="inferred from homology"/>
<evidence type="ECO:0000256" key="8">
    <source>
        <dbReference type="SAM" id="MobiDB-lite"/>
    </source>
</evidence>
<feature type="active site" description="Nucleophile" evidence="7">
    <location>
        <position position="152"/>
    </location>
</feature>
<keyword evidence="3" id="KW-0808">Transferase</keyword>
<dbReference type="AlphaFoldDB" id="A0A0P8A3W9"/>
<dbReference type="EMBL" id="FMBM01000001">
    <property type="protein sequence ID" value="SCC78875.1"/>
    <property type="molecule type" value="Genomic_DNA"/>
</dbReference>
<reference evidence="11 13" key="1">
    <citation type="submission" date="2015-09" db="EMBL/GenBank/DDBJ databases">
        <title>Identification and resolution of microdiversity through metagenomic sequencing of parallel consortia.</title>
        <authorList>
            <person name="Nelson W.C."/>
            <person name="Romine M.F."/>
            <person name="Lindemann S.R."/>
        </authorList>
    </citation>
    <scope>NUCLEOTIDE SEQUENCE [LARGE SCALE GENOMIC DNA]</scope>
    <source>
        <strain evidence="11">HL-109</strain>
    </source>
</reference>
<keyword evidence="9" id="KW-0732">Signal</keyword>
<comment type="caution">
    <text evidence="11">The sequence shown here is derived from an EMBL/GenBank/DDBJ whole genome shotgun (WGS) entry which is preliminary data.</text>
</comment>
<keyword evidence="14" id="KW-1185">Reference proteome</keyword>
<dbReference type="GO" id="GO:0004180">
    <property type="term" value="F:carboxypeptidase activity"/>
    <property type="evidence" value="ECO:0007669"/>
    <property type="project" value="UniProtKB-ARBA"/>
</dbReference>
<feature type="region of interest" description="Disordered" evidence="8">
    <location>
        <begin position="305"/>
        <end position="433"/>
    </location>
</feature>
<name>A0A0P8A3W9_9HYPH</name>
<dbReference type="PATRIC" id="fig|1653334.4.peg.3268"/>
<evidence type="ECO:0000259" key="10">
    <source>
        <dbReference type="PROSITE" id="PS52029"/>
    </source>
</evidence>
<evidence type="ECO:0000256" key="5">
    <source>
        <dbReference type="ARBA" id="ARBA00022984"/>
    </source>
</evidence>
<dbReference type="GO" id="GO:0008360">
    <property type="term" value="P:regulation of cell shape"/>
    <property type="evidence" value="ECO:0007669"/>
    <property type="project" value="UniProtKB-UniRule"/>
</dbReference>
<keyword evidence="4 7" id="KW-0133">Cell shape</keyword>
<comment type="similarity">
    <text evidence="2">Belongs to the YkuD family.</text>
</comment>
<dbReference type="OrthoDB" id="9809748at2"/>
<accession>A0A0P8A3W9</accession>
<feature type="active site" description="Proton donor/acceptor" evidence="7">
    <location>
        <position position="144"/>
    </location>
</feature>
<dbReference type="EMBL" id="LJSX01000003">
    <property type="protein sequence ID" value="KPQ12209.1"/>
    <property type="molecule type" value="Genomic_DNA"/>
</dbReference>
<evidence type="ECO:0000256" key="2">
    <source>
        <dbReference type="ARBA" id="ARBA00005992"/>
    </source>
</evidence>
<gene>
    <name evidence="12" type="ORF">GA0071312_0541</name>
    <name evidence="11" type="ORF">HLUCCO17_03325</name>
</gene>
<comment type="pathway">
    <text evidence="1 7">Cell wall biogenesis; peptidoglycan biosynthesis.</text>
</comment>
<evidence type="ECO:0000256" key="1">
    <source>
        <dbReference type="ARBA" id="ARBA00004752"/>
    </source>
</evidence>
<evidence type="ECO:0000313" key="11">
    <source>
        <dbReference type="EMBL" id="KPQ12209.1"/>
    </source>
</evidence>
<feature type="domain" description="L,D-TPase catalytic" evidence="10">
    <location>
        <begin position="52"/>
        <end position="183"/>
    </location>
</feature>
<dbReference type="STRING" id="1653334.GA0071312_0541"/>
<evidence type="ECO:0000256" key="6">
    <source>
        <dbReference type="ARBA" id="ARBA00023316"/>
    </source>
</evidence>
<sequence>MLKRLMLVAGITIALGACNADRTVSSNRHLQPIPPETVALMQRNGVAPEDPIMMRIFKKEAELEIWKEGPDGRYAHLKTYPICRWSGQLGPKHREGDRQAPEGFYTVTPDLMNPNSAYYLSFNLGYPNRFDREHGRTGKHLMVHGSCTSAGCFAMTDETVAEIYAIAREAFAGGQRGFQVQSLPFRMNPENLAQKRYDENIAFWRNLKEGHDHFKVTQRPPQVEVCNGRYSFNTQGCAPTDERVTQAVAERRSRDETRIAQLIERGTQAVRLVYQDGGSHPSFQNQAVAFASATDASQLSRRAQRLGQVSRPDAIASGPRTIPVGSDGQPLESSAATTFAQRQTPAPGATSAAGTAEAGDGGVTSVAREDAPPTRPLHQRLFGNLFSRDRLSGDEPTQPDATEPPTPPQRGAQMLNGAQPLTPHGDARYTSFR</sequence>
<feature type="compositionally biased region" description="Low complexity" evidence="8">
    <location>
        <begin position="344"/>
        <end position="358"/>
    </location>
</feature>
<dbReference type="PROSITE" id="PS51257">
    <property type="entry name" value="PROKAR_LIPOPROTEIN"/>
    <property type="match status" value="1"/>
</dbReference>
<dbReference type="GO" id="GO:0009252">
    <property type="term" value="P:peptidoglycan biosynthetic process"/>
    <property type="evidence" value="ECO:0007669"/>
    <property type="project" value="UniProtKB-UniPathway"/>
</dbReference>
<keyword evidence="5 7" id="KW-0573">Peptidoglycan synthesis</keyword>
<dbReference type="Proteomes" id="UP000182800">
    <property type="component" value="Unassembled WGS sequence"/>
</dbReference>
<evidence type="ECO:0000313" key="14">
    <source>
        <dbReference type="Proteomes" id="UP000182800"/>
    </source>
</evidence>
<protein>
    <submittedName>
        <fullName evidence="12">Murein L,D-transpeptidase YafK</fullName>
    </submittedName>
</protein>
<dbReference type="UniPathway" id="UPA00219"/>
<evidence type="ECO:0000256" key="9">
    <source>
        <dbReference type="SAM" id="SignalP"/>
    </source>
</evidence>
<dbReference type="InterPro" id="IPR038063">
    <property type="entry name" value="Transpep_catalytic_dom"/>
</dbReference>
<dbReference type="GO" id="GO:0016740">
    <property type="term" value="F:transferase activity"/>
    <property type="evidence" value="ECO:0007669"/>
    <property type="project" value="UniProtKB-KW"/>
</dbReference>
<dbReference type="PROSITE" id="PS52029">
    <property type="entry name" value="LD_TPASE"/>
    <property type="match status" value="1"/>
</dbReference>
<reference evidence="12 14" key="2">
    <citation type="submission" date="2016-08" db="EMBL/GenBank/DDBJ databases">
        <authorList>
            <person name="Varghese N."/>
            <person name="Submissions Spin"/>
        </authorList>
    </citation>
    <scope>NUCLEOTIDE SEQUENCE [LARGE SCALE GENOMIC DNA]</scope>
    <source>
        <strain evidence="12 14">HL-109</strain>
    </source>
</reference>
<dbReference type="Proteomes" id="UP000050497">
    <property type="component" value="Unassembled WGS sequence"/>
</dbReference>
<dbReference type="RefSeq" id="WP_074443509.1">
    <property type="nucleotide sequence ID" value="NZ_FMBM01000001.1"/>
</dbReference>
<feature type="chain" id="PRO_5006147632" evidence="9">
    <location>
        <begin position="20"/>
        <end position="433"/>
    </location>
</feature>
<evidence type="ECO:0000256" key="3">
    <source>
        <dbReference type="ARBA" id="ARBA00022679"/>
    </source>
</evidence>
<feature type="compositionally biased region" description="Polar residues" evidence="8">
    <location>
        <begin position="331"/>
        <end position="343"/>
    </location>
</feature>
<evidence type="ECO:0000256" key="7">
    <source>
        <dbReference type="PROSITE-ProRule" id="PRU01373"/>
    </source>
</evidence>
<evidence type="ECO:0000313" key="13">
    <source>
        <dbReference type="Proteomes" id="UP000050497"/>
    </source>
</evidence>
<keyword evidence="6 7" id="KW-0961">Cell wall biogenesis/degradation</keyword>
<evidence type="ECO:0000256" key="4">
    <source>
        <dbReference type="ARBA" id="ARBA00022960"/>
    </source>
</evidence>
<dbReference type="Pfam" id="PF03734">
    <property type="entry name" value="YkuD"/>
    <property type="match status" value="1"/>
</dbReference>
<dbReference type="SUPFAM" id="SSF141523">
    <property type="entry name" value="L,D-transpeptidase catalytic domain-like"/>
    <property type="match status" value="1"/>
</dbReference>
<feature type="signal peptide" evidence="9">
    <location>
        <begin position="1"/>
        <end position="19"/>
    </location>
</feature>
<evidence type="ECO:0000313" key="12">
    <source>
        <dbReference type="EMBL" id="SCC78875.1"/>
    </source>
</evidence>
<dbReference type="CDD" id="cd16913">
    <property type="entry name" value="YkuD_like"/>
    <property type="match status" value="1"/>
</dbReference>